<feature type="compositionally biased region" description="Low complexity" evidence="1">
    <location>
        <begin position="196"/>
        <end position="209"/>
    </location>
</feature>
<feature type="compositionally biased region" description="Low complexity" evidence="1">
    <location>
        <begin position="244"/>
        <end position="263"/>
    </location>
</feature>
<feature type="region of interest" description="Disordered" evidence="1">
    <location>
        <begin position="111"/>
        <end position="152"/>
    </location>
</feature>
<feature type="region of interest" description="Disordered" evidence="1">
    <location>
        <begin position="409"/>
        <end position="439"/>
    </location>
</feature>
<feature type="compositionally biased region" description="Basic and acidic residues" evidence="1">
    <location>
        <begin position="45"/>
        <end position="66"/>
    </location>
</feature>
<dbReference type="Proteomes" id="UP000269721">
    <property type="component" value="Unassembled WGS sequence"/>
</dbReference>
<feature type="region of interest" description="Disordered" evidence="1">
    <location>
        <begin position="20"/>
        <end position="73"/>
    </location>
</feature>
<name>A0A4P9W3I0_9FUNG</name>
<gene>
    <name evidence="2" type="ORF">BDK51DRAFT_48218</name>
</gene>
<sequence length="439" mass="45085">MASITGEGYPADELLNSSTALSNAGDCQDAWNPDSPLPGVGHCSEGLRNKRDALESKGDQNQERSCPDCQRTIPRCRISREGGPHLGVKTSDVVEGAGVGLFSEGLNKHDAEAKGNQEVSSRVVGPVVKADPSLGEPSKKQTPSTASSTTSSVRTLLSTAAALPTSSTAPSITIPAATAVSTHLDQAQLPVPGAPTPTTSASAPAQTPAPTTAILPAVPTPASHYYCSSIPAVLHPDNTAPALTASAGNSTPAPTPSAPSRVTRSAVKVDRTLAVSINDATGPKPPEESPKSPGDPLTTPISRQELRRLISTRYAKRLKRQSSTTSPSSWNTSAATFPPTMTRHPERLKKQISSTASSPTSYVVVLASASSPTTVPSTPTTFNGLNIRVIAAAPCGPSPAPAPIPASALTPPANTIAPPVETTTLRRLMRADGKSPTSP</sequence>
<protein>
    <submittedName>
        <fullName evidence="2">Uncharacterized protein</fullName>
    </submittedName>
</protein>
<feature type="region of interest" description="Disordered" evidence="1">
    <location>
        <begin position="241"/>
        <end position="342"/>
    </location>
</feature>
<reference evidence="3" key="1">
    <citation type="journal article" date="2018" name="Nat. Microbiol.">
        <title>Leveraging single-cell genomics to expand the fungal tree of life.</title>
        <authorList>
            <person name="Ahrendt S.R."/>
            <person name="Quandt C.A."/>
            <person name="Ciobanu D."/>
            <person name="Clum A."/>
            <person name="Salamov A."/>
            <person name="Andreopoulos B."/>
            <person name="Cheng J.F."/>
            <person name="Woyke T."/>
            <person name="Pelin A."/>
            <person name="Henrissat B."/>
            <person name="Reynolds N.K."/>
            <person name="Benny G.L."/>
            <person name="Smith M.E."/>
            <person name="James T.Y."/>
            <person name="Grigoriev I.V."/>
        </authorList>
    </citation>
    <scope>NUCLEOTIDE SEQUENCE [LARGE SCALE GENOMIC DNA]</scope>
</reference>
<keyword evidence="3" id="KW-1185">Reference proteome</keyword>
<evidence type="ECO:0000313" key="2">
    <source>
        <dbReference type="EMBL" id="RKO85220.1"/>
    </source>
</evidence>
<dbReference type="AlphaFoldDB" id="A0A4P9W3I0"/>
<feature type="compositionally biased region" description="Low complexity" evidence="1">
    <location>
        <begin position="322"/>
        <end position="336"/>
    </location>
</feature>
<accession>A0A4P9W3I0</accession>
<proteinExistence type="predicted"/>
<feature type="region of interest" description="Disordered" evidence="1">
    <location>
        <begin position="188"/>
        <end position="209"/>
    </location>
</feature>
<feature type="compositionally biased region" description="Low complexity" evidence="1">
    <location>
        <begin position="142"/>
        <end position="152"/>
    </location>
</feature>
<organism evidence="2 3">
    <name type="scientific">Blyttiomyces helicus</name>
    <dbReference type="NCBI Taxonomy" id="388810"/>
    <lineage>
        <taxon>Eukaryota</taxon>
        <taxon>Fungi</taxon>
        <taxon>Fungi incertae sedis</taxon>
        <taxon>Chytridiomycota</taxon>
        <taxon>Chytridiomycota incertae sedis</taxon>
        <taxon>Chytridiomycetes</taxon>
        <taxon>Chytridiomycetes incertae sedis</taxon>
        <taxon>Blyttiomyces</taxon>
    </lineage>
</organism>
<evidence type="ECO:0000313" key="3">
    <source>
        <dbReference type="Proteomes" id="UP000269721"/>
    </source>
</evidence>
<dbReference type="EMBL" id="KZ999291">
    <property type="protein sequence ID" value="RKO85220.1"/>
    <property type="molecule type" value="Genomic_DNA"/>
</dbReference>
<evidence type="ECO:0000256" key="1">
    <source>
        <dbReference type="SAM" id="MobiDB-lite"/>
    </source>
</evidence>